<protein>
    <submittedName>
        <fullName evidence="1">Uncharacterized protein</fullName>
    </submittedName>
</protein>
<evidence type="ECO:0000313" key="1">
    <source>
        <dbReference type="EMBL" id="KAJ9591452.1"/>
    </source>
</evidence>
<accession>A0AAD8A473</accession>
<feature type="non-terminal residue" evidence="1">
    <location>
        <position position="125"/>
    </location>
</feature>
<keyword evidence="2" id="KW-1185">Reference proteome</keyword>
<proteinExistence type="predicted"/>
<gene>
    <name evidence="1" type="ORF">L9F63_002058</name>
</gene>
<evidence type="ECO:0000313" key="2">
    <source>
        <dbReference type="Proteomes" id="UP001233999"/>
    </source>
</evidence>
<dbReference type="EMBL" id="JASPKZ010003868">
    <property type="protein sequence ID" value="KAJ9591452.1"/>
    <property type="molecule type" value="Genomic_DNA"/>
</dbReference>
<organism evidence="1 2">
    <name type="scientific">Diploptera punctata</name>
    <name type="common">Pacific beetle cockroach</name>
    <dbReference type="NCBI Taxonomy" id="6984"/>
    <lineage>
        <taxon>Eukaryota</taxon>
        <taxon>Metazoa</taxon>
        <taxon>Ecdysozoa</taxon>
        <taxon>Arthropoda</taxon>
        <taxon>Hexapoda</taxon>
        <taxon>Insecta</taxon>
        <taxon>Pterygota</taxon>
        <taxon>Neoptera</taxon>
        <taxon>Polyneoptera</taxon>
        <taxon>Dictyoptera</taxon>
        <taxon>Blattodea</taxon>
        <taxon>Blaberoidea</taxon>
        <taxon>Blaberidae</taxon>
        <taxon>Diplopterinae</taxon>
        <taxon>Diploptera</taxon>
    </lineage>
</organism>
<dbReference type="AlphaFoldDB" id="A0AAD8A473"/>
<reference evidence="1" key="1">
    <citation type="journal article" date="2023" name="IScience">
        <title>Live-bearing cockroach genome reveals convergent evolutionary mechanisms linked to viviparity in insects and beyond.</title>
        <authorList>
            <person name="Fouks B."/>
            <person name="Harrison M.C."/>
            <person name="Mikhailova A.A."/>
            <person name="Marchal E."/>
            <person name="English S."/>
            <person name="Carruthers M."/>
            <person name="Jennings E.C."/>
            <person name="Chiamaka E.L."/>
            <person name="Frigard R.A."/>
            <person name="Pippel M."/>
            <person name="Attardo G.M."/>
            <person name="Benoit J.B."/>
            <person name="Bornberg-Bauer E."/>
            <person name="Tobe S.S."/>
        </authorList>
    </citation>
    <scope>NUCLEOTIDE SEQUENCE</scope>
    <source>
        <strain evidence="1">Stay&amp;Tobe</strain>
    </source>
</reference>
<name>A0AAD8A473_DIPPU</name>
<sequence length="125" mass="14415">FGGIPLSYRFIVVNFVIVVNVDIIVVNNSSVESPSVIVVNISSLSLLVRWNPPQLSLVRLVRWNPPQLSFYRFIVEILVRLVRYRCKLIVISSGIPLSYRCKCRLLSFCRFIVENIIIVLIKCMF</sequence>
<dbReference type="Proteomes" id="UP001233999">
    <property type="component" value="Unassembled WGS sequence"/>
</dbReference>
<comment type="caution">
    <text evidence="1">The sequence shown here is derived from an EMBL/GenBank/DDBJ whole genome shotgun (WGS) entry which is preliminary data.</text>
</comment>
<feature type="non-terminal residue" evidence="1">
    <location>
        <position position="1"/>
    </location>
</feature>
<reference evidence="1" key="2">
    <citation type="submission" date="2023-05" db="EMBL/GenBank/DDBJ databases">
        <authorList>
            <person name="Fouks B."/>
        </authorList>
    </citation>
    <scope>NUCLEOTIDE SEQUENCE</scope>
    <source>
        <strain evidence="1">Stay&amp;Tobe</strain>
        <tissue evidence="1">Testes</tissue>
    </source>
</reference>